<dbReference type="AlphaFoldDB" id="A0A0H2XBU7"/>
<evidence type="ECO:0000313" key="2">
    <source>
        <dbReference type="EMBL" id="AAY50268.1"/>
    </source>
</evidence>
<dbReference type="Pfam" id="PF00425">
    <property type="entry name" value="Chorismate_bind"/>
    <property type="match status" value="1"/>
</dbReference>
<dbReference type="KEGG" id="xcb:XC_3224"/>
<organism evidence="2 3">
    <name type="scientific">Xanthomonas campestris pv. campestris (strain 8004)</name>
    <dbReference type="NCBI Taxonomy" id="314565"/>
    <lineage>
        <taxon>Bacteria</taxon>
        <taxon>Pseudomonadati</taxon>
        <taxon>Pseudomonadota</taxon>
        <taxon>Gammaproteobacteria</taxon>
        <taxon>Lysobacterales</taxon>
        <taxon>Lysobacteraceae</taxon>
        <taxon>Xanthomonas</taxon>
    </lineage>
</organism>
<dbReference type="InterPro" id="IPR005801">
    <property type="entry name" value="ADC_synthase"/>
</dbReference>
<dbReference type="EMBL" id="CP000050">
    <property type="protein sequence ID" value="AAY50268.1"/>
    <property type="molecule type" value="Genomic_DNA"/>
</dbReference>
<dbReference type="InterPro" id="IPR019999">
    <property type="entry name" value="Anth_synth_I-like"/>
</dbReference>
<dbReference type="Gene3D" id="3.60.120.10">
    <property type="entry name" value="Anthranilate synthase"/>
    <property type="match status" value="1"/>
</dbReference>
<feature type="domain" description="Chorismate-utilising enzyme C-terminal" evidence="1">
    <location>
        <begin position="187"/>
        <end position="440"/>
    </location>
</feature>
<dbReference type="Proteomes" id="UP000000420">
    <property type="component" value="Chromosome"/>
</dbReference>
<sequence>MTLTRPLHADIDLLALHRLAPQRYPALLESSASGTAHGRWDVLLLAQGAQLRLDPDGCTRNGDGQLLEGGFLDALDAAWQAERLPHEGESSWPFRGGWAVLLDYEVAAQVEPILRLPMRSDAAPAALALRAPAAVLRDRMDGRCFAVAEPGREDLLQQIDDDITACASLPALPAWAAPTVVQEDPPEQFTDAVLRVLDYLRAGDVFQANISRAWQAQFDRPVDPAALHARLRAANPAPFSGLFVAAGRAMVSSSPERLVSVHGRVVQTRPIAGTRARFAGDDDAARIRELVGHPKERAEHVMLIDLERNDLGRICAPGSVEVDELMGVESYAHVHHIVSNVRGRLRQGVTPGEVIAAVFPGGTITGCPKVRCMQIIAELEQTARGAYTGAFGWLNRDGDMDLNILIRTAEVAGSQVRFRTGAGIVVDSDPQRELDETRAKARGLLRALDPA</sequence>
<accession>A0A0H2XBU7</accession>
<dbReference type="PANTHER" id="PTHR11236">
    <property type="entry name" value="AMINOBENZOATE/ANTHRANILATE SYNTHASE"/>
    <property type="match status" value="1"/>
</dbReference>
<dbReference type="HOGENOM" id="CLU_006493_7_0_6"/>
<dbReference type="InterPro" id="IPR015890">
    <property type="entry name" value="Chorismate_C"/>
</dbReference>
<dbReference type="NCBIfam" id="NF006563">
    <property type="entry name" value="PRK09070.1"/>
    <property type="match status" value="1"/>
</dbReference>
<dbReference type="PRINTS" id="PR00095">
    <property type="entry name" value="ANTSNTHASEI"/>
</dbReference>
<reference evidence="2 3" key="1">
    <citation type="journal article" date="2005" name="Genome Res.">
        <title>Comparative and functional genomic analyses of the pathogenicity of phytopathogen Xanthomonas campestris pv. campestris.</title>
        <authorList>
            <person name="Qian W."/>
            <person name="Jia Y."/>
            <person name="Ren S.X."/>
            <person name="He Y.Q."/>
            <person name="Feng J.X."/>
            <person name="Lu L.F."/>
            <person name="Sun Q."/>
            <person name="Ying G."/>
            <person name="Tang D.J."/>
            <person name="Tang H."/>
            <person name="Wu W."/>
            <person name="Hao P."/>
            <person name="Wang L."/>
            <person name="Jiang B.L."/>
            <person name="Zeng S."/>
            <person name="Gu W.Y."/>
            <person name="Lu G."/>
            <person name="Rong L."/>
            <person name="Tian Y."/>
            <person name="Yao Z."/>
            <person name="Fu G."/>
            <person name="Chen B."/>
            <person name="Fang R."/>
            <person name="Qiang B."/>
            <person name="Chen Z."/>
            <person name="Zhao G.P."/>
            <person name="Tang J.L."/>
            <person name="He C."/>
        </authorList>
    </citation>
    <scope>NUCLEOTIDE SEQUENCE [LARGE SCALE GENOMIC DNA]</scope>
    <source>
        <strain evidence="2 3">8004</strain>
    </source>
</reference>
<evidence type="ECO:0000313" key="3">
    <source>
        <dbReference type="Proteomes" id="UP000000420"/>
    </source>
</evidence>
<dbReference type="NCBIfam" id="TIGR01824">
    <property type="entry name" value="PabB-clade2"/>
    <property type="match status" value="1"/>
</dbReference>
<dbReference type="RefSeq" id="WP_011036222.1">
    <property type="nucleotide sequence ID" value="NC_007086.1"/>
</dbReference>
<dbReference type="SUPFAM" id="SSF56322">
    <property type="entry name" value="ADC synthase"/>
    <property type="match status" value="1"/>
</dbReference>
<proteinExistence type="predicted"/>
<dbReference type="PANTHER" id="PTHR11236:SF9">
    <property type="entry name" value="ANTHRANILATE SYNTHASE COMPONENT 1"/>
    <property type="match status" value="1"/>
</dbReference>
<dbReference type="GO" id="GO:0000162">
    <property type="term" value="P:L-tryptophan biosynthetic process"/>
    <property type="evidence" value="ECO:0007669"/>
    <property type="project" value="TreeGrafter"/>
</dbReference>
<name>A0A0H2XBU7_XANC8</name>
<dbReference type="InterPro" id="IPR010118">
    <property type="entry name" value="Para-NH2Bz/anthranilate_synth"/>
</dbReference>
<protein>
    <submittedName>
        <fullName evidence="2">Anthranilate synthase component I</fullName>
    </submittedName>
</protein>
<gene>
    <name evidence="2" type="ordered locus">XC_3224</name>
</gene>
<evidence type="ECO:0000259" key="1">
    <source>
        <dbReference type="Pfam" id="PF00425"/>
    </source>
</evidence>